<dbReference type="InterPro" id="IPR013249">
    <property type="entry name" value="RNA_pol_sigma70_r4_t2"/>
</dbReference>
<dbReference type="InterPro" id="IPR013324">
    <property type="entry name" value="RNA_pol_sigma_r3/r4-like"/>
</dbReference>
<keyword evidence="3" id="KW-0731">Sigma factor</keyword>
<dbReference type="EMBL" id="JAVLVU010000001">
    <property type="protein sequence ID" value="MDT3401619.1"/>
    <property type="molecule type" value="Genomic_DNA"/>
</dbReference>
<dbReference type="Pfam" id="PF08281">
    <property type="entry name" value="Sigma70_r4_2"/>
    <property type="match status" value="1"/>
</dbReference>
<dbReference type="Gene3D" id="1.10.10.10">
    <property type="entry name" value="Winged helix-like DNA-binding domain superfamily/Winged helix DNA-binding domain"/>
    <property type="match status" value="1"/>
</dbReference>
<organism evidence="6 7">
    <name type="scientific">Mucilaginibacter terrae</name>
    <dbReference type="NCBI Taxonomy" id="1955052"/>
    <lineage>
        <taxon>Bacteria</taxon>
        <taxon>Pseudomonadati</taxon>
        <taxon>Bacteroidota</taxon>
        <taxon>Sphingobacteriia</taxon>
        <taxon>Sphingobacteriales</taxon>
        <taxon>Sphingobacteriaceae</taxon>
        <taxon>Mucilaginibacter</taxon>
    </lineage>
</organism>
<evidence type="ECO:0000256" key="4">
    <source>
        <dbReference type="ARBA" id="ARBA00023163"/>
    </source>
</evidence>
<dbReference type="PANTHER" id="PTHR43133">
    <property type="entry name" value="RNA POLYMERASE ECF-TYPE SIGMA FACTO"/>
    <property type="match status" value="1"/>
</dbReference>
<dbReference type="PANTHER" id="PTHR43133:SF46">
    <property type="entry name" value="RNA POLYMERASE SIGMA-70 FACTOR ECF SUBFAMILY"/>
    <property type="match status" value="1"/>
</dbReference>
<sequence length="195" mass="22379">MNVCAAINDNELAVMLRQGSNAAFEEIYRRYWDKLFNSAHKRLADFELCEEVVQDIFVKLWEKRELLSISTGLSNYLHTAVKYSVIDYYRKRLTQDAFISVQLASPLADTSTEDNVILNDLKRYLETLIGQLPDKCRSVYQLSRAEHKTNKEIAAILNISEKTVEGHLTKALQALRFGMADYLPLAVLIFLKKSI</sequence>
<feature type="domain" description="HTH luxR-type" evidence="5">
    <location>
        <begin position="139"/>
        <end position="183"/>
    </location>
</feature>
<evidence type="ECO:0000259" key="5">
    <source>
        <dbReference type="SMART" id="SM00421"/>
    </source>
</evidence>
<dbReference type="InterPro" id="IPR039425">
    <property type="entry name" value="RNA_pol_sigma-70-like"/>
</dbReference>
<dbReference type="NCBIfam" id="TIGR02985">
    <property type="entry name" value="Sig70_bacteroi1"/>
    <property type="match status" value="1"/>
</dbReference>
<dbReference type="InterPro" id="IPR014284">
    <property type="entry name" value="RNA_pol_sigma-70_dom"/>
</dbReference>
<reference evidence="7" key="1">
    <citation type="submission" date="2023-07" db="EMBL/GenBank/DDBJ databases">
        <title>Functional and genomic diversity of the sorghum phyllosphere microbiome.</title>
        <authorList>
            <person name="Shade A."/>
        </authorList>
    </citation>
    <scope>NUCLEOTIDE SEQUENCE [LARGE SCALE GENOMIC DNA]</scope>
    <source>
        <strain evidence="7">SORGH_AS_0422</strain>
    </source>
</reference>
<proteinExistence type="inferred from homology"/>
<dbReference type="SUPFAM" id="SSF88659">
    <property type="entry name" value="Sigma3 and sigma4 domains of RNA polymerase sigma factors"/>
    <property type="match status" value="1"/>
</dbReference>
<evidence type="ECO:0000256" key="1">
    <source>
        <dbReference type="ARBA" id="ARBA00010641"/>
    </source>
</evidence>
<evidence type="ECO:0000313" key="6">
    <source>
        <dbReference type="EMBL" id="MDT3401619.1"/>
    </source>
</evidence>
<protein>
    <submittedName>
        <fullName evidence="6">RNA polymerase sigma-70 factor (Family 1)</fullName>
    </submittedName>
</protein>
<dbReference type="InterPro" id="IPR013325">
    <property type="entry name" value="RNA_pol_sigma_r2"/>
</dbReference>
<dbReference type="InterPro" id="IPR000792">
    <property type="entry name" value="Tscrpt_reg_LuxR_C"/>
</dbReference>
<dbReference type="RefSeq" id="WP_311947519.1">
    <property type="nucleotide sequence ID" value="NZ_JAVLVU010000001.1"/>
</dbReference>
<dbReference type="Proteomes" id="UP001258315">
    <property type="component" value="Unassembled WGS sequence"/>
</dbReference>
<dbReference type="InterPro" id="IPR007627">
    <property type="entry name" value="RNA_pol_sigma70_r2"/>
</dbReference>
<keyword evidence="2" id="KW-0805">Transcription regulation</keyword>
<gene>
    <name evidence="6" type="ORF">QE417_000691</name>
</gene>
<accession>A0ABU3GPB6</accession>
<dbReference type="Pfam" id="PF04542">
    <property type="entry name" value="Sigma70_r2"/>
    <property type="match status" value="1"/>
</dbReference>
<dbReference type="InterPro" id="IPR036388">
    <property type="entry name" value="WH-like_DNA-bd_sf"/>
</dbReference>
<dbReference type="SUPFAM" id="SSF88946">
    <property type="entry name" value="Sigma2 domain of RNA polymerase sigma factors"/>
    <property type="match status" value="1"/>
</dbReference>
<dbReference type="CDD" id="cd06171">
    <property type="entry name" value="Sigma70_r4"/>
    <property type="match status" value="1"/>
</dbReference>
<evidence type="ECO:0000256" key="3">
    <source>
        <dbReference type="ARBA" id="ARBA00023082"/>
    </source>
</evidence>
<keyword evidence="4" id="KW-0804">Transcription</keyword>
<comment type="similarity">
    <text evidence="1">Belongs to the sigma-70 factor family. ECF subfamily.</text>
</comment>
<comment type="caution">
    <text evidence="6">The sequence shown here is derived from an EMBL/GenBank/DDBJ whole genome shotgun (WGS) entry which is preliminary data.</text>
</comment>
<dbReference type="NCBIfam" id="TIGR02937">
    <property type="entry name" value="sigma70-ECF"/>
    <property type="match status" value="1"/>
</dbReference>
<evidence type="ECO:0000313" key="7">
    <source>
        <dbReference type="Proteomes" id="UP001258315"/>
    </source>
</evidence>
<dbReference type="InterPro" id="IPR014327">
    <property type="entry name" value="RNA_pol_sigma70_bacteroid"/>
</dbReference>
<evidence type="ECO:0000256" key="2">
    <source>
        <dbReference type="ARBA" id="ARBA00023015"/>
    </source>
</evidence>
<dbReference type="Gene3D" id="1.10.1740.10">
    <property type="match status" value="1"/>
</dbReference>
<keyword evidence="7" id="KW-1185">Reference proteome</keyword>
<dbReference type="SMART" id="SM00421">
    <property type="entry name" value="HTH_LUXR"/>
    <property type="match status" value="1"/>
</dbReference>
<name>A0ABU3GPB6_9SPHI</name>